<accession>A0A5M8PL69</accession>
<dbReference type="EMBL" id="VXIT01000010">
    <property type="protein sequence ID" value="KAA6409810.1"/>
    <property type="molecule type" value="Genomic_DNA"/>
</dbReference>
<feature type="signal peptide" evidence="1">
    <location>
        <begin position="1"/>
        <end position="21"/>
    </location>
</feature>
<evidence type="ECO:0000313" key="3">
    <source>
        <dbReference type="Proteomes" id="UP000324767"/>
    </source>
</evidence>
<gene>
    <name evidence="2" type="ORF">FRX48_06422</name>
</gene>
<name>A0A5M8PL69_9LECA</name>
<proteinExistence type="predicted"/>
<reference evidence="2 3" key="1">
    <citation type="submission" date="2019-09" db="EMBL/GenBank/DDBJ databases">
        <title>The hologenome of the rock-dwelling lichen Lasallia pustulata.</title>
        <authorList>
            <person name="Greshake Tzovaras B."/>
            <person name="Segers F."/>
            <person name="Bicker A."/>
            <person name="Dal Grande F."/>
            <person name="Otte J."/>
            <person name="Hankeln T."/>
            <person name="Schmitt I."/>
            <person name="Ebersberger I."/>
        </authorList>
    </citation>
    <scope>NUCLEOTIDE SEQUENCE [LARGE SCALE GENOMIC DNA]</scope>
    <source>
        <strain evidence="2">A1-1</strain>
    </source>
</reference>
<dbReference type="OrthoDB" id="5380376at2759"/>
<organism evidence="2 3">
    <name type="scientific">Lasallia pustulata</name>
    <dbReference type="NCBI Taxonomy" id="136370"/>
    <lineage>
        <taxon>Eukaryota</taxon>
        <taxon>Fungi</taxon>
        <taxon>Dikarya</taxon>
        <taxon>Ascomycota</taxon>
        <taxon>Pezizomycotina</taxon>
        <taxon>Lecanoromycetes</taxon>
        <taxon>OSLEUM clade</taxon>
        <taxon>Umbilicariomycetidae</taxon>
        <taxon>Umbilicariales</taxon>
        <taxon>Umbilicariaceae</taxon>
        <taxon>Lasallia</taxon>
    </lineage>
</organism>
<keyword evidence="1" id="KW-0732">Signal</keyword>
<feature type="chain" id="PRO_5024341229" evidence="1">
    <location>
        <begin position="22"/>
        <end position="121"/>
    </location>
</feature>
<comment type="caution">
    <text evidence="2">The sequence shown here is derived from an EMBL/GenBank/DDBJ whole genome shotgun (WGS) entry which is preliminary data.</text>
</comment>
<evidence type="ECO:0000256" key="1">
    <source>
        <dbReference type="SAM" id="SignalP"/>
    </source>
</evidence>
<dbReference type="AlphaFoldDB" id="A0A5M8PL69"/>
<dbReference type="Proteomes" id="UP000324767">
    <property type="component" value="Unassembled WGS sequence"/>
</dbReference>
<evidence type="ECO:0000313" key="2">
    <source>
        <dbReference type="EMBL" id="KAA6409810.1"/>
    </source>
</evidence>
<sequence>MHATILPLIAALLSFTPRTLALPTTQPTNPPATLLPRTDFCYNAPDTEAGTSTYLHITYAYAIKSPYIELFLSEASAFISFHISALGDGLLPSGVYERQNYGLNRVTKRITITDVGVTGAA</sequence>
<protein>
    <submittedName>
        <fullName evidence="2">Uncharacterized protein</fullName>
    </submittedName>
</protein>